<gene>
    <name evidence="1" type="primary">A04p024830.1_BraROA</name>
    <name evidence="1" type="ORF">IGI04_016078</name>
</gene>
<protein>
    <submittedName>
        <fullName evidence="1">Uncharacterized protein</fullName>
    </submittedName>
</protein>
<comment type="caution">
    <text evidence="1">The sequence shown here is derived from an EMBL/GenBank/DDBJ whole genome shotgun (WGS) entry which is preliminary data.</text>
</comment>
<dbReference type="EMBL" id="JADBGQ010000004">
    <property type="protein sequence ID" value="KAG5401471.1"/>
    <property type="molecule type" value="Genomic_DNA"/>
</dbReference>
<keyword evidence="2" id="KW-1185">Reference proteome</keyword>
<name>A0ABQ7MUE2_BRACM</name>
<reference evidence="1 2" key="1">
    <citation type="submission" date="2021-03" db="EMBL/GenBank/DDBJ databases">
        <authorList>
            <person name="King G.J."/>
            <person name="Bancroft I."/>
            <person name="Baten A."/>
            <person name="Bloomfield J."/>
            <person name="Borpatragohain P."/>
            <person name="He Z."/>
            <person name="Irish N."/>
            <person name="Irwin J."/>
            <person name="Liu K."/>
            <person name="Mauleon R.P."/>
            <person name="Moore J."/>
            <person name="Morris R."/>
            <person name="Ostergaard L."/>
            <person name="Wang B."/>
            <person name="Wells R."/>
        </authorList>
    </citation>
    <scope>NUCLEOTIDE SEQUENCE [LARGE SCALE GENOMIC DNA]</scope>
    <source>
        <strain evidence="1">R-o-18</strain>
        <tissue evidence="1">Leaf</tissue>
    </source>
</reference>
<sequence>MFSLLSDRLAIESDLFAVENRMRRGITSSLHVKILSRFGYEWWDNLFGLDPPGLGYHNASSTHR</sequence>
<dbReference type="Proteomes" id="UP000823674">
    <property type="component" value="Chromosome A04"/>
</dbReference>
<evidence type="ECO:0000313" key="1">
    <source>
        <dbReference type="EMBL" id="KAG5401471.1"/>
    </source>
</evidence>
<accession>A0ABQ7MUE2</accession>
<evidence type="ECO:0000313" key="2">
    <source>
        <dbReference type="Proteomes" id="UP000823674"/>
    </source>
</evidence>
<organism evidence="1 2">
    <name type="scientific">Brassica rapa subsp. trilocularis</name>
    <dbReference type="NCBI Taxonomy" id="1813537"/>
    <lineage>
        <taxon>Eukaryota</taxon>
        <taxon>Viridiplantae</taxon>
        <taxon>Streptophyta</taxon>
        <taxon>Embryophyta</taxon>
        <taxon>Tracheophyta</taxon>
        <taxon>Spermatophyta</taxon>
        <taxon>Magnoliopsida</taxon>
        <taxon>eudicotyledons</taxon>
        <taxon>Gunneridae</taxon>
        <taxon>Pentapetalae</taxon>
        <taxon>rosids</taxon>
        <taxon>malvids</taxon>
        <taxon>Brassicales</taxon>
        <taxon>Brassicaceae</taxon>
        <taxon>Brassiceae</taxon>
        <taxon>Brassica</taxon>
    </lineage>
</organism>
<proteinExistence type="predicted"/>